<proteinExistence type="predicted"/>
<keyword evidence="1" id="KW-1185">Reference proteome</keyword>
<protein>
    <submittedName>
        <fullName evidence="2">FBA_2 domain-containing protein</fullName>
    </submittedName>
</protein>
<organism evidence="1 2">
    <name type="scientific">Caenorhabditis tropicalis</name>
    <dbReference type="NCBI Taxonomy" id="1561998"/>
    <lineage>
        <taxon>Eukaryota</taxon>
        <taxon>Metazoa</taxon>
        <taxon>Ecdysozoa</taxon>
        <taxon>Nematoda</taxon>
        <taxon>Chromadorea</taxon>
        <taxon>Rhabditida</taxon>
        <taxon>Rhabditina</taxon>
        <taxon>Rhabditomorpha</taxon>
        <taxon>Rhabditoidea</taxon>
        <taxon>Rhabditidae</taxon>
        <taxon>Peloderinae</taxon>
        <taxon>Caenorhabditis</taxon>
    </lineage>
</organism>
<sequence>MSQNEVPGYIYGLGPLEKLRLEREESFRSGSFRVRMRSRVTDTESYTHMNDIIGLDWKQIELFKNKIRFDFDVAEVEIKDGQIVHTIDDHNTQIMNYTEENLIECLNFYFKRRGNITESLVIWESQLLKYLHPLQINYCLSISQQPESWDFLKSCTGQLQFLPIFCEIDKEFMKIPIVAESRGIIFHKEVPNEIIFASNQHYFMVKDHIVPVDQLKVVYEHWKSIKREDGMFNFDCPLEVYQQYKEKFKTWARHYYKPVFGFDENGISKGLCLDFHSDKQIVFLFGKLPKDEKTRLVMAIFERDITDIAADYLQKLIVSNPILSITKKIIRKD</sequence>
<dbReference type="AlphaFoldDB" id="A0A1I7T4C1"/>
<evidence type="ECO:0000313" key="2">
    <source>
        <dbReference type="WBParaSite" id="Csp11.Scaffold500.g2265.t1"/>
    </source>
</evidence>
<evidence type="ECO:0000313" key="1">
    <source>
        <dbReference type="Proteomes" id="UP000095282"/>
    </source>
</evidence>
<dbReference type="eggNOG" id="ENOG502TIR9">
    <property type="taxonomic scope" value="Eukaryota"/>
</dbReference>
<accession>A0A1I7T4C1</accession>
<reference evidence="2" key="1">
    <citation type="submission" date="2016-11" db="UniProtKB">
        <authorList>
            <consortium name="WormBaseParasite"/>
        </authorList>
    </citation>
    <scope>IDENTIFICATION</scope>
</reference>
<name>A0A1I7T4C1_9PELO</name>
<dbReference type="Proteomes" id="UP000095282">
    <property type="component" value="Unplaced"/>
</dbReference>
<dbReference type="WBParaSite" id="Csp11.Scaffold500.g2265.t1">
    <property type="protein sequence ID" value="Csp11.Scaffold500.g2265.t1"/>
    <property type="gene ID" value="Csp11.Scaffold500.g2265"/>
</dbReference>